<sequence>MLWQDIIITIISIMFVFALIPQVYYGFKNKKGSIVISTSLPNSIGMYVMSIVYLTLSLKFSALLGFFTASLWLTLFIQKIVYK</sequence>
<organism evidence="2 3">
    <name type="scientific">Candidatus Magasanikbacteria bacterium GW2011_GWC2_37_14</name>
    <dbReference type="NCBI Taxonomy" id="1619046"/>
    <lineage>
        <taxon>Bacteria</taxon>
        <taxon>Candidatus Magasanikiibacteriota</taxon>
    </lineage>
</organism>
<dbReference type="STRING" id="1619046.US42_C0005G0025"/>
<reference evidence="2 3" key="1">
    <citation type="journal article" date="2015" name="Nature">
        <title>rRNA introns, odd ribosomes, and small enigmatic genomes across a large radiation of phyla.</title>
        <authorList>
            <person name="Brown C.T."/>
            <person name="Hug L.A."/>
            <person name="Thomas B.C."/>
            <person name="Sharon I."/>
            <person name="Castelle C.J."/>
            <person name="Singh A."/>
            <person name="Wilkins M.J."/>
            <person name="Williams K.H."/>
            <person name="Banfield J.F."/>
        </authorList>
    </citation>
    <scope>NUCLEOTIDE SEQUENCE [LARGE SCALE GENOMIC DNA]</scope>
</reference>
<evidence type="ECO:0008006" key="4">
    <source>
        <dbReference type="Google" id="ProtNLM"/>
    </source>
</evidence>
<name>A0A0G0GNR1_9BACT</name>
<keyword evidence="1" id="KW-0472">Membrane</keyword>
<evidence type="ECO:0000256" key="1">
    <source>
        <dbReference type="SAM" id="Phobius"/>
    </source>
</evidence>
<keyword evidence="1" id="KW-0812">Transmembrane</keyword>
<accession>A0A0G0GNR1</accession>
<evidence type="ECO:0000313" key="2">
    <source>
        <dbReference type="EMBL" id="KKQ27800.1"/>
    </source>
</evidence>
<proteinExistence type="predicted"/>
<dbReference type="AlphaFoldDB" id="A0A0G0GNR1"/>
<comment type="caution">
    <text evidence="2">The sequence shown here is derived from an EMBL/GenBank/DDBJ whole genome shotgun (WGS) entry which is preliminary data.</text>
</comment>
<dbReference type="Proteomes" id="UP000034849">
    <property type="component" value="Unassembled WGS sequence"/>
</dbReference>
<gene>
    <name evidence="2" type="ORF">US42_C0005G0025</name>
</gene>
<feature type="transmembrane region" description="Helical" evidence="1">
    <location>
        <begin position="62"/>
        <end position="82"/>
    </location>
</feature>
<protein>
    <recommendedName>
        <fullName evidence="4">PQ loop repeat protein</fullName>
    </recommendedName>
</protein>
<dbReference type="EMBL" id="LBSX01000005">
    <property type="protein sequence ID" value="KKQ27800.1"/>
    <property type="molecule type" value="Genomic_DNA"/>
</dbReference>
<evidence type="ECO:0000313" key="3">
    <source>
        <dbReference type="Proteomes" id="UP000034849"/>
    </source>
</evidence>
<keyword evidence="1" id="KW-1133">Transmembrane helix</keyword>
<feature type="transmembrane region" description="Helical" evidence="1">
    <location>
        <begin position="6"/>
        <end position="27"/>
    </location>
</feature>
<feature type="transmembrane region" description="Helical" evidence="1">
    <location>
        <begin position="34"/>
        <end position="56"/>
    </location>
</feature>